<evidence type="ECO:0000313" key="1">
    <source>
        <dbReference type="EMBL" id="KOR75387.1"/>
    </source>
</evidence>
<gene>
    <name evidence="1" type="ORF">CPX_001647</name>
</gene>
<protein>
    <submittedName>
        <fullName evidence="1">Uncharacterized protein</fullName>
    </submittedName>
</protein>
<dbReference type="EMBL" id="LHCF01000010">
    <property type="protein sequence ID" value="KOR75387.1"/>
    <property type="molecule type" value="Genomic_DNA"/>
</dbReference>
<accession>A0A0M1MZR7</accession>
<dbReference type="AlphaFoldDB" id="A0A0M1MZR7"/>
<comment type="caution">
    <text evidence="1">The sequence shown here is derived from an EMBL/GenBank/DDBJ whole genome shotgun (WGS) entry which is preliminary data.</text>
</comment>
<sequence>MFKKQDKKFRLNIILKKVDPNTVKIVVFKNLARKTHFKADSNILFVNPNVLKMVEQFLQEKKLKQNQKTKENND</sequence>
<proteinExistence type="predicted"/>
<dbReference type="Proteomes" id="UP000037386">
    <property type="component" value="Unassembled WGS sequence"/>
</dbReference>
<evidence type="ECO:0000313" key="2">
    <source>
        <dbReference type="Proteomes" id="UP000037386"/>
    </source>
</evidence>
<dbReference type="PATRIC" id="fig|479893.3.peg.450"/>
<reference evidence="2" key="1">
    <citation type="submission" date="2015-05" db="EMBL/GenBank/DDBJ databases">
        <title>Draft genome sequence of 'Candidatus Phytoplasma Pruni' strain CX, a plant pathogenic bacterium.</title>
        <authorList>
            <person name="Lee I.-M."/>
            <person name="Bottner-Parker K.D."/>
            <person name="Shao J."/>
            <person name="Gundersen-Rindal D.E."/>
            <person name="Zhao Y."/>
            <person name="Davis R.E."/>
        </authorList>
    </citation>
    <scope>NUCLEOTIDE SEQUENCE [LARGE SCALE GENOMIC DNA]</scope>
    <source>
        <strain evidence="2">CX</strain>
    </source>
</reference>
<name>A0A0M1MZR7_9MOLU</name>
<dbReference type="RefSeq" id="WP_017192043.1">
    <property type="nucleotide sequence ID" value="NZ_LHCF01000010.1"/>
</dbReference>
<organism evidence="1 2">
    <name type="scientific">Candidatus Phytoplasma pruni</name>
    <dbReference type="NCBI Taxonomy" id="479893"/>
    <lineage>
        <taxon>Bacteria</taxon>
        <taxon>Bacillati</taxon>
        <taxon>Mycoplasmatota</taxon>
        <taxon>Mollicutes</taxon>
        <taxon>Acholeplasmatales</taxon>
        <taxon>Acholeplasmataceae</taxon>
        <taxon>Candidatus Phytoplasma</taxon>
        <taxon>16SrIII (X-disease group)</taxon>
    </lineage>
</organism>